<organism evidence="1 2">
    <name type="scientific">Vibrio phage ICP1</name>
    <dbReference type="NCBI Taxonomy" id="979525"/>
    <lineage>
        <taxon>Viruses</taxon>
        <taxon>Duplodnaviria</taxon>
        <taxon>Heunggongvirae</taxon>
        <taxon>Uroviricota</taxon>
        <taxon>Caudoviricetes</taxon>
        <taxon>Mohonavirus</taxon>
        <taxon>Mohonavirus ICP1</taxon>
    </lineage>
</organism>
<dbReference type="Proteomes" id="UP000007502">
    <property type="component" value="Segment"/>
</dbReference>
<accession>F1D134</accession>
<evidence type="ECO:0000313" key="1">
    <source>
        <dbReference type="EMBL" id="ADX87828.1"/>
    </source>
</evidence>
<name>F1D134_9CAUD</name>
<proteinExistence type="predicted"/>
<dbReference type="KEGG" id="vg:10228491"/>
<gene>
    <name evidence="1" type="primary">ORF12</name>
</gene>
<dbReference type="RefSeq" id="YP_004250953.1">
    <property type="nucleotide sequence ID" value="NC_015157.1"/>
</dbReference>
<keyword evidence="2" id="KW-1185">Reference proteome</keyword>
<reference evidence="1 2" key="1">
    <citation type="journal article" date="2011" name="MBio">
        <title>Evidence of a dominant lineage of Vibrio cholerae-specific lytic bacteriophages shed by cholera patients over a 10-year period in Dhaka, Bangladesh.</title>
        <authorList>
            <person name="Seed K.D."/>
            <person name="Bodi K.L."/>
            <person name="Kropinski A.M."/>
            <person name="Ackermann H.W."/>
            <person name="Calderwood S.B."/>
            <person name="Qadri F."/>
            <person name="Camilli A."/>
        </authorList>
    </citation>
    <scope>NUCLEOTIDE SEQUENCE [LARGE SCALE GENOMIC DNA]</scope>
</reference>
<evidence type="ECO:0000313" key="2">
    <source>
        <dbReference type="Proteomes" id="UP000007502"/>
    </source>
</evidence>
<sequence>MKTLNKTYKAYNTNTLKSVKVTGYHLVKELLKYGVSLENVAFFAKSKQSIYNTSFKTEFGNLHIDLVK</sequence>
<protein>
    <submittedName>
        <fullName evidence="1">Uncharacterized protein ORF12</fullName>
    </submittedName>
</protein>
<dbReference type="GeneID" id="10228491"/>
<dbReference type="EMBL" id="HQ641347">
    <property type="protein sequence ID" value="ADX87828.1"/>
    <property type="molecule type" value="Genomic_DNA"/>
</dbReference>